<dbReference type="SUPFAM" id="SSF50494">
    <property type="entry name" value="Trypsin-like serine proteases"/>
    <property type="match status" value="1"/>
</dbReference>
<dbReference type="SMART" id="SM00020">
    <property type="entry name" value="Tryp_SPc"/>
    <property type="match status" value="1"/>
</dbReference>
<keyword evidence="2" id="KW-0378">Hydrolase</keyword>
<evidence type="ECO:0000256" key="3">
    <source>
        <dbReference type="SAM" id="SignalP"/>
    </source>
</evidence>
<evidence type="ECO:0000313" key="5">
    <source>
        <dbReference type="EMBL" id="TKR95687.1"/>
    </source>
</evidence>
<dbReference type="InterPro" id="IPR009003">
    <property type="entry name" value="Peptidase_S1_PA"/>
</dbReference>
<dbReference type="PROSITE" id="PS00134">
    <property type="entry name" value="TRYPSIN_HIS"/>
    <property type="match status" value="1"/>
</dbReference>
<feature type="chain" id="PRO_5020689115" description="Peptidase S1 domain-containing protein" evidence="3">
    <location>
        <begin position="17"/>
        <end position="318"/>
    </location>
</feature>
<keyword evidence="2" id="KW-0720">Serine protease</keyword>
<reference evidence="5 6" key="1">
    <citation type="journal article" date="2015" name="Genome Biol.">
        <title>Comparative genomics of Steinernema reveals deeply conserved gene regulatory networks.</title>
        <authorList>
            <person name="Dillman A.R."/>
            <person name="Macchietto M."/>
            <person name="Porter C.F."/>
            <person name="Rogers A."/>
            <person name="Williams B."/>
            <person name="Antoshechkin I."/>
            <person name="Lee M.M."/>
            <person name="Goodwin Z."/>
            <person name="Lu X."/>
            <person name="Lewis E.E."/>
            <person name="Goodrich-Blair H."/>
            <person name="Stock S.P."/>
            <person name="Adams B.J."/>
            <person name="Sternberg P.W."/>
            <person name="Mortazavi A."/>
        </authorList>
    </citation>
    <scope>NUCLEOTIDE SEQUENCE [LARGE SCALE GENOMIC DNA]</scope>
    <source>
        <strain evidence="5 6">ALL</strain>
    </source>
</reference>
<dbReference type="PROSITE" id="PS50240">
    <property type="entry name" value="TRYPSIN_DOM"/>
    <property type="match status" value="1"/>
</dbReference>
<dbReference type="InterPro" id="IPR001254">
    <property type="entry name" value="Trypsin_dom"/>
</dbReference>
<organism evidence="5 6">
    <name type="scientific">Steinernema carpocapsae</name>
    <name type="common">Entomopathogenic nematode</name>
    <dbReference type="NCBI Taxonomy" id="34508"/>
    <lineage>
        <taxon>Eukaryota</taxon>
        <taxon>Metazoa</taxon>
        <taxon>Ecdysozoa</taxon>
        <taxon>Nematoda</taxon>
        <taxon>Chromadorea</taxon>
        <taxon>Rhabditida</taxon>
        <taxon>Tylenchina</taxon>
        <taxon>Panagrolaimomorpha</taxon>
        <taxon>Strongyloidoidea</taxon>
        <taxon>Steinernematidae</taxon>
        <taxon>Steinernema</taxon>
    </lineage>
</organism>
<comment type="caution">
    <text evidence="5">The sequence shown here is derived from an EMBL/GenBank/DDBJ whole genome shotgun (WGS) entry which is preliminary data.</text>
</comment>
<dbReference type="OrthoDB" id="5844829at2759"/>
<keyword evidence="1" id="KW-1015">Disulfide bond</keyword>
<evidence type="ECO:0000256" key="1">
    <source>
        <dbReference type="ARBA" id="ARBA00023157"/>
    </source>
</evidence>
<dbReference type="InterPro" id="IPR033116">
    <property type="entry name" value="TRYPSIN_SER"/>
</dbReference>
<dbReference type="EMBL" id="AZBU02000002">
    <property type="protein sequence ID" value="TKR95687.1"/>
    <property type="molecule type" value="Genomic_DNA"/>
</dbReference>
<keyword evidence="3" id="KW-0732">Signal</keyword>
<dbReference type="PANTHER" id="PTHR24250:SF27">
    <property type="entry name" value="ELASTASE 2 LIKE"/>
    <property type="match status" value="1"/>
</dbReference>
<dbReference type="GO" id="GO:0006508">
    <property type="term" value="P:proteolysis"/>
    <property type="evidence" value="ECO:0007669"/>
    <property type="project" value="UniProtKB-KW"/>
</dbReference>
<feature type="signal peptide" evidence="3">
    <location>
        <begin position="1"/>
        <end position="16"/>
    </location>
</feature>
<keyword evidence="2" id="KW-0645">Protease</keyword>
<dbReference type="PRINTS" id="PR00722">
    <property type="entry name" value="CHYMOTRYPSIN"/>
</dbReference>
<evidence type="ECO:0000256" key="2">
    <source>
        <dbReference type="RuleBase" id="RU363034"/>
    </source>
</evidence>
<evidence type="ECO:0000259" key="4">
    <source>
        <dbReference type="PROSITE" id="PS50240"/>
    </source>
</evidence>
<feature type="domain" description="Peptidase S1" evidence="4">
    <location>
        <begin position="57"/>
        <end position="298"/>
    </location>
</feature>
<dbReference type="InterPro" id="IPR043504">
    <property type="entry name" value="Peptidase_S1_PA_chymotrypsin"/>
</dbReference>
<proteinExistence type="predicted"/>
<evidence type="ECO:0000313" key="6">
    <source>
        <dbReference type="Proteomes" id="UP000298663"/>
    </source>
</evidence>
<dbReference type="GO" id="GO:0004252">
    <property type="term" value="F:serine-type endopeptidase activity"/>
    <property type="evidence" value="ECO:0007669"/>
    <property type="project" value="InterPro"/>
</dbReference>
<dbReference type="Pfam" id="PF00089">
    <property type="entry name" value="Trypsin"/>
    <property type="match status" value="1"/>
</dbReference>
<protein>
    <recommendedName>
        <fullName evidence="4">Peptidase S1 domain-containing protein</fullName>
    </recommendedName>
</protein>
<dbReference type="InterPro" id="IPR018114">
    <property type="entry name" value="TRYPSIN_HIS"/>
</dbReference>
<reference evidence="5 6" key="2">
    <citation type="journal article" date="2019" name="G3 (Bethesda)">
        <title>Hybrid Assembly of the Genome of the Entomopathogenic Nematode Steinernema carpocapsae Identifies the X-Chromosome.</title>
        <authorList>
            <person name="Serra L."/>
            <person name="Macchietto M."/>
            <person name="Macias-Munoz A."/>
            <person name="McGill C.J."/>
            <person name="Rodriguez I.M."/>
            <person name="Rodriguez B."/>
            <person name="Murad R."/>
            <person name="Mortazavi A."/>
        </authorList>
    </citation>
    <scope>NUCLEOTIDE SEQUENCE [LARGE SCALE GENOMIC DNA]</scope>
    <source>
        <strain evidence="5 6">ALL</strain>
    </source>
</reference>
<dbReference type="Gene3D" id="2.40.10.10">
    <property type="entry name" value="Trypsin-like serine proteases"/>
    <property type="match status" value="1"/>
</dbReference>
<dbReference type="STRING" id="34508.A0A4U5PGF5"/>
<accession>A0A4U5PGF5</accession>
<dbReference type="CDD" id="cd00190">
    <property type="entry name" value="Tryp_SPc"/>
    <property type="match status" value="1"/>
</dbReference>
<dbReference type="InterPro" id="IPR001314">
    <property type="entry name" value="Peptidase_S1A"/>
</dbReference>
<dbReference type="Proteomes" id="UP000298663">
    <property type="component" value="Unassembled WGS sequence"/>
</dbReference>
<dbReference type="AlphaFoldDB" id="A0A4U5PGF5"/>
<sequence length="318" mass="35269">MRTLFLLFALLVAAFAVPLHGSAASHVEKIFSEPAHFPLDPKEFFRNLDKVKTTQFVYRGQKARPGQFPQQAFMTFNTSDGFSECGASLLSPTHALTAAHCVTDITSPADIMAGAIDNVHLNASNAQWSSIHRVTIHSGFSETSRENDIAIVEFNPPMTLNQYVQVTKIVKNDEQLLQQKKSYVTGFGTYTFTNKEAVTSEDLLWAEIDLFDISRCHQHWNSTDAQKQICAGAKNLGPGTGDSGGPLQVLHEGTLFQIGLTSFGTSDDEFDDEFNQDRFPTVFTRVSFYCDFIANVTVNAATCSSIVQKRTTKPVYRF</sequence>
<dbReference type="PROSITE" id="PS00135">
    <property type="entry name" value="TRYPSIN_SER"/>
    <property type="match status" value="1"/>
</dbReference>
<dbReference type="PANTHER" id="PTHR24250">
    <property type="entry name" value="CHYMOTRYPSIN-RELATED"/>
    <property type="match status" value="1"/>
</dbReference>
<dbReference type="FunFam" id="2.40.10.10:FF:000068">
    <property type="entry name" value="transmembrane protease serine 2"/>
    <property type="match status" value="1"/>
</dbReference>
<name>A0A4U5PGF5_STECR</name>
<keyword evidence="6" id="KW-1185">Reference proteome</keyword>
<gene>
    <name evidence="5" type="ORF">L596_009819</name>
</gene>